<dbReference type="AlphaFoldDB" id="A0A426SM40"/>
<comment type="caution">
    <text evidence="2">The sequence shown here is derived from an EMBL/GenBank/DDBJ whole genome shotgun (WGS) entry which is preliminary data.</text>
</comment>
<gene>
    <name evidence="2" type="ORF">DS079_06735</name>
</gene>
<organism evidence="2 3">
    <name type="scientific">Brachybacterium paraconglomeratum</name>
    <dbReference type="NCBI Taxonomy" id="173362"/>
    <lineage>
        <taxon>Bacteria</taxon>
        <taxon>Bacillati</taxon>
        <taxon>Actinomycetota</taxon>
        <taxon>Actinomycetes</taxon>
        <taxon>Micrococcales</taxon>
        <taxon>Dermabacteraceae</taxon>
        <taxon>Brachybacterium</taxon>
    </lineage>
</organism>
<dbReference type="EMBL" id="QOCI01000003">
    <property type="protein sequence ID" value="RRR19318.1"/>
    <property type="molecule type" value="Genomic_DNA"/>
</dbReference>
<evidence type="ECO:0000256" key="1">
    <source>
        <dbReference type="SAM" id="MobiDB-lite"/>
    </source>
</evidence>
<feature type="region of interest" description="Disordered" evidence="1">
    <location>
        <begin position="1"/>
        <end position="62"/>
    </location>
</feature>
<feature type="compositionally biased region" description="Low complexity" evidence="1">
    <location>
        <begin position="1"/>
        <end position="18"/>
    </location>
</feature>
<accession>A0A426SM40</accession>
<keyword evidence="3" id="KW-1185">Reference proteome</keyword>
<evidence type="ECO:0000313" key="2">
    <source>
        <dbReference type="EMBL" id="RRR19318.1"/>
    </source>
</evidence>
<proteinExistence type="predicted"/>
<feature type="compositionally biased region" description="Low complexity" evidence="1">
    <location>
        <begin position="33"/>
        <end position="53"/>
    </location>
</feature>
<dbReference type="Proteomes" id="UP000274327">
    <property type="component" value="Unassembled WGS sequence"/>
</dbReference>
<evidence type="ECO:0000313" key="3">
    <source>
        <dbReference type="Proteomes" id="UP000274327"/>
    </source>
</evidence>
<protein>
    <submittedName>
        <fullName evidence="2">Uncharacterized protein</fullName>
    </submittedName>
</protein>
<sequence>MVTGASSSGTDGADGLSTRAACAPGSAVAGPLTSTDEAMTSAASSAASTGRTAGWDDGMGTL</sequence>
<name>A0A426SM40_9MICO</name>
<reference evidence="2 3" key="1">
    <citation type="submission" date="2018-07" db="EMBL/GenBank/DDBJ databases">
        <title>Brachybacteriurn paraconglorneratum KCTC 9916.</title>
        <authorList>
            <person name="Li Y."/>
        </authorList>
    </citation>
    <scope>NUCLEOTIDE SEQUENCE [LARGE SCALE GENOMIC DNA]</scope>
    <source>
        <strain evidence="2 3">KCTC 9916</strain>
    </source>
</reference>